<gene>
    <name evidence="9" type="ORF">J7W16_08470</name>
</gene>
<feature type="transmembrane region" description="Helical" evidence="7">
    <location>
        <begin position="124"/>
        <end position="142"/>
    </location>
</feature>
<name>A0A940WVN0_9BACI</name>
<dbReference type="AlphaFoldDB" id="A0A940WVN0"/>
<dbReference type="PANTHER" id="PTHR42920">
    <property type="entry name" value="OS03G0707200 PROTEIN-RELATED"/>
    <property type="match status" value="1"/>
</dbReference>
<dbReference type="InterPro" id="IPR000620">
    <property type="entry name" value="EamA_dom"/>
</dbReference>
<protein>
    <submittedName>
        <fullName evidence="9">DMT family transporter</fullName>
    </submittedName>
</protein>
<comment type="similarity">
    <text evidence="2">Belongs to the EamA transporter family.</text>
</comment>
<evidence type="ECO:0000256" key="7">
    <source>
        <dbReference type="SAM" id="Phobius"/>
    </source>
</evidence>
<feature type="transmembrane region" description="Helical" evidence="7">
    <location>
        <begin position="213"/>
        <end position="232"/>
    </location>
</feature>
<feature type="domain" description="EamA" evidence="8">
    <location>
        <begin position="8"/>
        <end position="137"/>
    </location>
</feature>
<comment type="subcellular location">
    <subcellularLocation>
        <location evidence="1">Cell membrane</location>
        <topology evidence="1">Multi-pass membrane protein</topology>
    </subcellularLocation>
</comment>
<feature type="domain" description="EamA" evidence="8">
    <location>
        <begin position="150"/>
        <end position="284"/>
    </location>
</feature>
<evidence type="ECO:0000313" key="9">
    <source>
        <dbReference type="EMBL" id="MBP3951168.1"/>
    </source>
</evidence>
<keyword evidence="4 7" id="KW-0812">Transmembrane</keyword>
<accession>A0A940WVN0</accession>
<keyword evidence="3" id="KW-1003">Cell membrane</keyword>
<dbReference type="SUPFAM" id="SSF103481">
    <property type="entry name" value="Multidrug resistance efflux transporter EmrE"/>
    <property type="match status" value="2"/>
</dbReference>
<dbReference type="RefSeq" id="WP_210596865.1">
    <property type="nucleotide sequence ID" value="NZ_JAGKSQ010000003.1"/>
</dbReference>
<feature type="transmembrane region" description="Helical" evidence="7">
    <location>
        <begin position="182"/>
        <end position="201"/>
    </location>
</feature>
<comment type="caution">
    <text evidence="9">The sequence shown here is derived from an EMBL/GenBank/DDBJ whole genome shotgun (WGS) entry which is preliminary data.</text>
</comment>
<evidence type="ECO:0000256" key="2">
    <source>
        <dbReference type="ARBA" id="ARBA00007362"/>
    </source>
</evidence>
<dbReference type="PROSITE" id="PS51257">
    <property type="entry name" value="PROKAR_LIPOPROTEIN"/>
    <property type="match status" value="1"/>
</dbReference>
<evidence type="ECO:0000259" key="8">
    <source>
        <dbReference type="Pfam" id="PF00892"/>
    </source>
</evidence>
<dbReference type="PANTHER" id="PTHR42920:SF5">
    <property type="entry name" value="EAMA DOMAIN-CONTAINING PROTEIN"/>
    <property type="match status" value="1"/>
</dbReference>
<keyword evidence="6 7" id="KW-0472">Membrane</keyword>
<feature type="transmembrane region" description="Helical" evidence="7">
    <location>
        <begin position="29"/>
        <end position="54"/>
    </location>
</feature>
<evidence type="ECO:0000256" key="6">
    <source>
        <dbReference type="ARBA" id="ARBA00023136"/>
    </source>
</evidence>
<evidence type="ECO:0000256" key="5">
    <source>
        <dbReference type="ARBA" id="ARBA00022989"/>
    </source>
</evidence>
<dbReference type="EMBL" id="JAGKSQ010000003">
    <property type="protein sequence ID" value="MBP3951168.1"/>
    <property type="molecule type" value="Genomic_DNA"/>
</dbReference>
<feature type="transmembrane region" description="Helical" evidence="7">
    <location>
        <begin position="148"/>
        <end position="170"/>
    </location>
</feature>
<dbReference type="GO" id="GO:0005886">
    <property type="term" value="C:plasma membrane"/>
    <property type="evidence" value="ECO:0007669"/>
    <property type="project" value="UniProtKB-SubCell"/>
</dbReference>
<dbReference type="InterPro" id="IPR037185">
    <property type="entry name" value="EmrE-like"/>
</dbReference>
<feature type="transmembrane region" description="Helical" evidence="7">
    <location>
        <begin position="66"/>
        <end position="87"/>
    </location>
</feature>
<keyword evidence="10" id="KW-1185">Reference proteome</keyword>
<organism evidence="9 10">
    <name type="scientific">Halalkalibacter suaedae</name>
    <dbReference type="NCBI Taxonomy" id="2822140"/>
    <lineage>
        <taxon>Bacteria</taxon>
        <taxon>Bacillati</taxon>
        <taxon>Bacillota</taxon>
        <taxon>Bacilli</taxon>
        <taxon>Bacillales</taxon>
        <taxon>Bacillaceae</taxon>
        <taxon>Halalkalibacter</taxon>
    </lineage>
</organism>
<keyword evidence="5 7" id="KW-1133">Transmembrane helix</keyword>
<proteinExistence type="inferred from homology"/>
<feature type="transmembrane region" description="Helical" evidence="7">
    <location>
        <begin position="93"/>
        <end position="112"/>
    </location>
</feature>
<dbReference type="InterPro" id="IPR051258">
    <property type="entry name" value="Diverse_Substrate_Transporter"/>
</dbReference>
<evidence type="ECO:0000256" key="4">
    <source>
        <dbReference type="ARBA" id="ARBA00022692"/>
    </source>
</evidence>
<reference evidence="9" key="1">
    <citation type="submission" date="2021-03" db="EMBL/GenBank/DDBJ databases">
        <title>Bacillus suaedae sp. nov., isolated from Suaeda aralocaspica.</title>
        <authorList>
            <person name="Lei R.F.R."/>
        </authorList>
    </citation>
    <scope>NUCLEOTIDE SEQUENCE</scope>
    <source>
        <strain evidence="9">YZJH907-2</strain>
    </source>
</reference>
<evidence type="ECO:0000313" key="10">
    <source>
        <dbReference type="Proteomes" id="UP000678228"/>
    </source>
</evidence>
<dbReference type="Pfam" id="PF00892">
    <property type="entry name" value="EamA"/>
    <property type="match status" value="2"/>
</dbReference>
<evidence type="ECO:0000256" key="1">
    <source>
        <dbReference type="ARBA" id="ARBA00004651"/>
    </source>
</evidence>
<feature type="transmembrane region" description="Helical" evidence="7">
    <location>
        <begin position="269"/>
        <end position="289"/>
    </location>
</feature>
<evidence type="ECO:0000256" key="3">
    <source>
        <dbReference type="ARBA" id="ARBA00022475"/>
    </source>
</evidence>
<dbReference type="Proteomes" id="UP000678228">
    <property type="component" value="Unassembled WGS sequence"/>
</dbReference>
<sequence length="302" mass="32753">MKSLWPFALLVFLGGCCFGILSTFVKLAYSAGFSLASVTGSQFLCGFLLIWLVIPFTKRKKLSRKLILFLVGSGIPMGLTGVLYYQSLQTVDASLAIIFLFQFVWIGSLLEWIIDKKKPSMKNVTAIIILLFGSILAGGFLLESTTFNWNGLLFGLMAAFTFSMFIYLSGKIGVDVPPIQKSALLTTGGFVTVILIFSSQVNLSLSMDTVLGVAPFGLILGFFGVFLPPILFSIGMPRVGGGVGTILTSSELPVAVVMSTLVLKEVVYVSQWLGVILILLGIAVGNGLLQFNRRRTREHQPI</sequence>